<feature type="non-terminal residue" evidence="2">
    <location>
        <position position="262"/>
    </location>
</feature>
<dbReference type="Pfam" id="PF03357">
    <property type="entry name" value="Snf7"/>
    <property type="match status" value="1"/>
</dbReference>
<name>A0AAD9DBL0_9STRA</name>
<reference evidence="2" key="1">
    <citation type="submission" date="2023-06" db="EMBL/GenBank/DDBJ databases">
        <title>Survivors Of The Sea: Transcriptome response of Skeletonema marinoi to long-term dormancy.</title>
        <authorList>
            <person name="Pinder M.I.M."/>
            <person name="Kourtchenko O."/>
            <person name="Robertson E.K."/>
            <person name="Larsson T."/>
            <person name="Maumus F."/>
            <person name="Osuna-Cruz C.M."/>
            <person name="Vancaester E."/>
            <person name="Stenow R."/>
            <person name="Vandepoele K."/>
            <person name="Ploug H."/>
            <person name="Bruchert V."/>
            <person name="Godhe A."/>
            <person name="Topel M."/>
        </authorList>
    </citation>
    <scope>NUCLEOTIDE SEQUENCE</scope>
    <source>
        <strain evidence="2">R05AC</strain>
    </source>
</reference>
<keyword evidence="1" id="KW-0175">Coiled coil</keyword>
<organism evidence="2 3">
    <name type="scientific">Skeletonema marinoi</name>
    <dbReference type="NCBI Taxonomy" id="267567"/>
    <lineage>
        <taxon>Eukaryota</taxon>
        <taxon>Sar</taxon>
        <taxon>Stramenopiles</taxon>
        <taxon>Ochrophyta</taxon>
        <taxon>Bacillariophyta</taxon>
        <taxon>Coscinodiscophyceae</taxon>
        <taxon>Thalassiosirophycidae</taxon>
        <taxon>Thalassiosirales</taxon>
        <taxon>Skeletonemataceae</taxon>
        <taxon>Skeletonema</taxon>
        <taxon>Skeletonema marinoi-dohrnii complex</taxon>
    </lineage>
</organism>
<proteinExistence type="predicted"/>
<dbReference type="PANTHER" id="PTHR10476">
    <property type="entry name" value="CHARGED MULTIVESICULAR BODY PROTEIN"/>
    <property type="match status" value="1"/>
</dbReference>
<gene>
    <name evidence="2" type="ORF">QTG54_007805</name>
</gene>
<keyword evidence="3" id="KW-1185">Reference proteome</keyword>
<dbReference type="Proteomes" id="UP001224775">
    <property type="component" value="Unassembled WGS sequence"/>
</dbReference>
<sequence length="262" mass="28985">RQKFLSTHRTTAITARKTTKTIPRSYNTTLLIIIQRNNHLKNNRIKLIISSTATHIKIMGNKISLEEELVNLKITSKQMQRAAKKCEKNEKAAVNKLKKAIAQGNSEGARIYAQDAIREKNQALNCLRLASRIDAVASRLETAVRMNSVTKAMTGVVKGMDKGLASMDVDKISSIMDKFEQQFEDLDVKAAYMDQAMNATTANATPVDQVDDLVKMVADENDLELGDAFSDLGPVGKVKEPEKKKAAVVEDDLEARLANLRG</sequence>
<protein>
    <submittedName>
        <fullName evidence="2">Charged multivesicular body protein</fullName>
    </submittedName>
</protein>
<dbReference type="AlphaFoldDB" id="A0AAD9DBL0"/>
<dbReference type="Gene3D" id="6.10.140.1230">
    <property type="match status" value="1"/>
</dbReference>
<comment type="caution">
    <text evidence="2">The sequence shown here is derived from an EMBL/GenBank/DDBJ whole genome shotgun (WGS) entry which is preliminary data.</text>
</comment>
<evidence type="ECO:0000313" key="2">
    <source>
        <dbReference type="EMBL" id="KAK1741327.1"/>
    </source>
</evidence>
<evidence type="ECO:0000256" key="1">
    <source>
        <dbReference type="SAM" id="Coils"/>
    </source>
</evidence>
<accession>A0AAD9DBL0</accession>
<dbReference type="EMBL" id="JATAAI010000013">
    <property type="protein sequence ID" value="KAK1741327.1"/>
    <property type="molecule type" value="Genomic_DNA"/>
</dbReference>
<feature type="coiled-coil region" evidence="1">
    <location>
        <begin position="62"/>
        <end position="89"/>
    </location>
</feature>
<evidence type="ECO:0000313" key="3">
    <source>
        <dbReference type="Proteomes" id="UP001224775"/>
    </source>
</evidence>
<dbReference type="GO" id="GO:0007034">
    <property type="term" value="P:vacuolar transport"/>
    <property type="evidence" value="ECO:0007669"/>
    <property type="project" value="InterPro"/>
</dbReference>
<dbReference type="InterPro" id="IPR005024">
    <property type="entry name" value="Snf7_fam"/>
</dbReference>